<name>A0A3Q0JBM5_DIACI</name>
<dbReference type="RefSeq" id="XP_026685841.1">
    <property type="nucleotide sequence ID" value="XM_026830040.1"/>
</dbReference>
<reference evidence="3" key="1">
    <citation type="submission" date="2025-08" db="UniProtKB">
        <authorList>
            <consortium name="RefSeq"/>
        </authorList>
    </citation>
    <scope>IDENTIFICATION</scope>
</reference>
<feature type="non-terminal residue" evidence="3">
    <location>
        <position position="1"/>
    </location>
</feature>
<proteinExistence type="predicted"/>
<accession>A0A3Q0JBM5</accession>
<dbReference type="GeneID" id="113471129"/>
<dbReference type="PaxDb" id="121845-A0A3Q0JBM5"/>
<keyword evidence="2" id="KW-1185">Reference proteome</keyword>
<organism evidence="2 3">
    <name type="scientific">Diaphorina citri</name>
    <name type="common">Asian citrus psyllid</name>
    <dbReference type="NCBI Taxonomy" id="121845"/>
    <lineage>
        <taxon>Eukaryota</taxon>
        <taxon>Metazoa</taxon>
        <taxon>Ecdysozoa</taxon>
        <taxon>Arthropoda</taxon>
        <taxon>Hexapoda</taxon>
        <taxon>Insecta</taxon>
        <taxon>Pterygota</taxon>
        <taxon>Neoptera</taxon>
        <taxon>Paraneoptera</taxon>
        <taxon>Hemiptera</taxon>
        <taxon>Sternorrhyncha</taxon>
        <taxon>Psylloidea</taxon>
        <taxon>Psyllidae</taxon>
        <taxon>Diaphorininae</taxon>
        <taxon>Diaphorina</taxon>
    </lineage>
</organism>
<feature type="transmembrane region" description="Helical" evidence="1">
    <location>
        <begin position="170"/>
        <end position="190"/>
    </location>
</feature>
<keyword evidence="1" id="KW-0812">Transmembrane</keyword>
<gene>
    <name evidence="3" type="primary">LOC113471129</name>
</gene>
<feature type="transmembrane region" description="Helical" evidence="1">
    <location>
        <begin position="134"/>
        <end position="158"/>
    </location>
</feature>
<keyword evidence="1" id="KW-0472">Membrane</keyword>
<feature type="transmembrane region" description="Helical" evidence="1">
    <location>
        <begin position="106"/>
        <end position="128"/>
    </location>
</feature>
<dbReference type="KEGG" id="dci:113471129"/>
<sequence length="219" mass="25435">GNLTPHLAHKLMLERHEFREQIELFTKVVHVKKVEFSACKLFPINHALVFSIELFTKVVHVKKVEFSACKLFPINHALVFSPYAYQSQAFSDQWQLYVDHFKPQEINYYITISICNAIGCLATVANTYVTNRKVIYTTGSVVSLVTIVSLISFTTCITAGPCHMVKKYMLLSYMWPFVVMFCLFLNILYLEEILSNNYFDWQYLTDKFTISIPRILHPV</sequence>
<dbReference type="AlphaFoldDB" id="A0A3Q0JBM5"/>
<evidence type="ECO:0000313" key="3">
    <source>
        <dbReference type="RefSeq" id="XP_026685841.1"/>
    </source>
</evidence>
<evidence type="ECO:0000256" key="1">
    <source>
        <dbReference type="SAM" id="Phobius"/>
    </source>
</evidence>
<dbReference type="Proteomes" id="UP000079169">
    <property type="component" value="Unplaced"/>
</dbReference>
<evidence type="ECO:0000313" key="2">
    <source>
        <dbReference type="Proteomes" id="UP000079169"/>
    </source>
</evidence>
<protein>
    <submittedName>
        <fullName evidence="3">Uncharacterized protein LOC113471129</fullName>
    </submittedName>
</protein>
<keyword evidence="1" id="KW-1133">Transmembrane helix</keyword>